<accession>A0AAJ1WI53</accession>
<protein>
    <submittedName>
        <fullName evidence="2">Dihydrofolate reductase</fullName>
    </submittedName>
</protein>
<dbReference type="Proteomes" id="UP001239267">
    <property type="component" value="Unassembled WGS sequence"/>
</dbReference>
<gene>
    <name evidence="2" type="ORF">J2T23_003129</name>
</gene>
<dbReference type="PANTHER" id="PTHR38011">
    <property type="entry name" value="DIHYDROFOLATE REDUCTASE FAMILY PROTEIN (AFU_ORTHOLOGUE AFUA_8G06820)"/>
    <property type="match status" value="1"/>
</dbReference>
<dbReference type="AlphaFoldDB" id="A0AAJ1WI53"/>
<evidence type="ECO:0000313" key="2">
    <source>
        <dbReference type="EMBL" id="MDQ0147223.1"/>
    </source>
</evidence>
<dbReference type="RefSeq" id="WP_307361374.1">
    <property type="nucleotide sequence ID" value="NZ_JAUSTB010000011.1"/>
</dbReference>
<feature type="domain" description="Bacterial bifunctional deaminase-reductase C-terminal" evidence="1">
    <location>
        <begin position="3"/>
        <end position="178"/>
    </location>
</feature>
<dbReference type="PANTHER" id="PTHR38011:SF11">
    <property type="entry name" value="2,5-DIAMINO-6-RIBOSYLAMINO-4(3H)-PYRIMIDINONE 5'-PHOSPHATE REDUCTASE"/>
    <property type="match status" value="1"/>
</dbReference>
<dbReference type="GO" id="GO:0008703">
    <property type="term" value="F:5-amino-6-(5-phosphoribosylamino)uracil reductase activity"/>
    <property type="evidence" value="ECO:0007669"/>
    <property type="project" value="InterPro"/>
</dbReference>
<comment type="caution">
    <text evidence="2">The sequence shown here is derived from an EMBL/GenBank/DDBJ whole genome shotgun (WGS) entry which is preliminary data.</text>
</comment>
<sequence length="184" mass="20708">MAKLIYSAIMSLDGYTADTDGNFNWSMPDEEIHAFVNDLERDVGTYLLGRRMYEVMSVWETMDTRDEPPVIQDYARIWQGADKVVYSTTLDTPSTPKTRLERQFLPETVRDLKSGSDQDISIGGPTLAAHALNAGLVDECRLFINPVAVGGGLRFLPDGLKAQLELVDQRRFGNGVVYLRYRAR</sequence>
<dbReference type="Pfam" id="PF01872">
    <property type="entry name" value="RibD_C"/>
    <property type="match status" value="1"/>
</dbReference>
<dbReference type="InterPro" id="IPR024072">
    <property type="entry name" value="DHFR-like_dom_sf"/>
</dbReference>
<dbReference type="GO" id="GO:0009231">
    <property type="term" value="P:riboflavin biosynthetic process"/>
    <property type="evidence" value="ECO:0007669"/>
    <property type="project" value="InterPro"/>
</dbReference>
<evidence type="ECO:0000259" key="1">
    <source>
        <dbReference type="Pfam" id="PF01872"/>
    </source>
</evidence>
<organism evidence="2 3">
    <name type="scientific">Pseudarthrobacter niigatensis</name>
    <dbReference type="NCBI Taxonomy" id="369935"/>
    <lineage>
        <taxon>Bacteria</taxon>
        <taxon>Bacillati</taxon>
        <taxon>Actinomycetota</taxon>
        <taxon>Actinomycetes</taxon>
        <taxon>Micrococcales</taxon>
        <taxon>Micrococcaceae</taxon>
        <taxon>Pseudarthrobacter</taxon>
    </lineage>
</organism>
<dbReference type="InterPro" id="IPR002734">
    <property type="entry name" value="RibDG_C"/>
</dbReference>
<proteinExistence type="predicted"/>
<keyword evidence="3" id="KW-1185">Reference proteome</keyword>
<dbReference type="SUPFAM" id="SSF53597">
    <property type="entry name" value="Dihydrofolate reductase-like"/>
    <property type="match status" value="1"/>
</dbReference>
<name>A0AAJ1WI53_9MICC</name>
<dbReference type="InterPro" id="IPR050765">
    <property type="entry name" value="Riboflavin_Biosynth_HTPR"/>
</dbReference>
<evidence type="ECO:0000313" key="3">
    <source>
        <dbReference type="Proteomes" id="UP001239267"/>
    </source>
</evidence>
<reference evidence="2 3" key="1">
    <citation type="submission" date="2023-07" db="EMBL/GenBank/DDBJ databases">
        <title>Sorghum-associated microbial communities from plants grown in Nebraska, USA.</title>
        <authorList>
            <person name="Schachtman D."/>
        </authorList>
    </citation>
    <scope>NUCLEOTIDE SEQUENCE [LARGE SCALE GENOMIC DNA]</scope>
    <source>
        <strain evidence="2 3">DS1001</strain>
    </source>
</reference>
<dbReference type="Gene3D" id="3.40.430.10">
    <property type="entry name" value="Dihydrofolate Reductase, subunit A"/>
    <property type="match status" value="1"/>
</dbReference>
<dbReference type="EMBL" id="JAUSTB010000011">
    <property type="protein sequence ID" value="MDQ0147223.1"/>
    <property type="molecule type" value="Genomic_DNA"/>
</dbReference>